<evidence type="ECO:0000313" key="2">
    <source>
        <dbReference type="Proteomes" id="UP001165120"/>
    </source>
</evidence>
<proteinExistence type="predicted"/>
<accession>A0A9W6SYN2</accession>
<sequence>MAAQIPQRKLQLRDKQLAHRAAGGTNVRCANENFVCAPWGQWGPWAPAWCTKQVARTLERECATTSWHRSSLQLLVVVVFPYAAPPPLSMECSSSSIPYSCAPAAAQLSSAHTNGRNSSIDNGDQWGHACHGSKQELAAWNHLFIDRSAYAHSSTH</sequence>
<protein>
    <submittedName>
        <fullName evidence="1">Unnamed protein product</fullName>
    </submittedName>
</protein>
<reference evidence="1" key="1">
    <citation type="submission" date="2023-04" db="EMBL/GenBank/DDBJ databases">
        <title>Candida boidinii NBRC 10035.</title>
        <authorList>
            <person name="Ichikawa N."/>
            <person name="Sato H."/>
            <person name="Tonouchi N."/>
        </authorList>
    </citation>
    <scope>NUCLEOTIDE SEQUENCE</scope>
    <source>
        <strain evidence="1">NBRC 10035</strain>
    </source>
</reference>
<name>A0A9W6SYN2_CANBO</name>
<keyword evidence="2" id="KW-1185">Reference proteome</keyword>
<comment type="caution">
    <text evidence="1">The sequence shown here is derived from an EMBL/GenBank/DDBJ whole genome shotgun (WGS) entry which is preliminary data.</text>
</comment>
<dbReference type="Proteomes" id="UP001165120">
    <property type="component" value="Unassembled WGS sequence"/>
</dbReference>
<organism evidence="1 2">
    <name type="scientific">Candida boidinii</name>
    <name type="common">Yeast</name>
    <dbReference type="NCBI Taxonomy" id="5477"/>
    <lineage>
        <taxon>Eukaryota</taxon>
        <taxon>Fungi</taxon>
        <taxon>Dikarya</taxon>
        <taxon>Ascomycota</taxon>
        <taxon>Saccharomycotina</taxon>
        <taxon>Pichiomycetes</taxon>
        <taxon>Pichiales</taxon>
        <taxon>Pichiaceae</taxon>
        <taxon>Ogataea</taxon>
        <taxon>Ogataea/Candida clade</taxon>
    </lineage>
</organism>
<dbReference type="AlphaFoldDB" id="A0A9W6SYN2"/>
<evidence type="ECO:0000313" key="1">
    <source>
        <dbReference type="EMBL" id="GME70389.1"/>
    </source>
</evidence>
<gene>
    <name evidence="1" type="ORF">Cboi02_000282500</name>
</gene>
<dbReference type="EMBL" id="BSXN01000889">
    <property type="protein sequence ID" value="GME70389.1"/>
    <property type="molecule type" value="Genomic_DNA"/>
</dbReference>